<keyword evidence="6 7" id="KW-0961">Cell wall biogenesis/degradation</keyword>
<dbReference type="PANTHER" id="PTHR41533:SF2">
    <property type="entry name" value="BLR7131 PROTEIN"/>
    <property type="match status" value="1"/>
</dbReference>
<dbReference type="EMBL" id="CP002452">
    <property type="protein sequence ID" value="ADV46705.1"/>
    <property type="molecule type" value="Genomic_DNA"/>
</dbReference>
<evidence type="ECO:0000256" key="1">
    <source>
        <dbReference type="ARBA" id="ARBA00004752"/>
    </source>
</evidence>
<dbReference type="PROSITE" id="PS52029">
    <property type="entry name" value="LD_TPASE"/>
    <property type="match status" value="1"/>
</dbReference>
<dbReference type="PROSITE" id="PS51257">
    <property type="entry name" value="PROKAR_LIPOPROTEIN"/>
    <property type="match status" value="1"/>
</dbReference>
<evidence type="ECO:0000313" key="9">
    <source>
        <dbReference type="EMBL" id="ADV46705.1"/>
    </source>
</evidence>
<accession>E6WZR4</accession>
<evidence type="ECO:0000256" key="5">
    <source>
        <dbReference type="ARBA" id="ARBA00022984"/>
    </source>
</evidence>
<dbReference type="Proteomes" id="UP000008633">
    <property type="component" value="Chromosome"/>
</dbReference>
<evidence type="ECO:0000256" key="3">
    <source>
        <dbReference type="ARBA" id="ARBA00022679"/>
    </source>
</evidence>
<dbReference type="InterPro" id="IPR038063">
    <property type="entry name" value="Transpep_catalytic_dom"/>
</dbReference>
<gene>
    <name evidence="9" type="ordered locus">Nitsa_1456</name>
</gene>
<dbReference type="SUPFAM" id="SSF141523">
    <property type="entry name" value="L,D-transpeptidase catalytic domain-like"/>
    <property type="match status" value="1"/>
</dbReference>
<dbReference type="OrthoDB" id="9778545at2"/>
<dbReference type="AlphaFoldDB" id="E6WZR4"/>
<dbReference type="KEGG" id="nsa:Nitsa_1456"/>
<comment type="pathway">
    <text evidence="1 7">Cell wall biogenesis; peptidoglycan biosynthesis.</text>
</comment>
<organism evidence="9 10">
    <name type="scientific">Nitratifractor salsuginis (strain DSM 16511 / JCM 12458 / E9I37-1)</name>
    <dbReference type="NCBI Taxonomy" id="749222"/>
    <lineage>
        <taxon>Bacteria</taxon>
        <taxon>Pseudomonadati</taxon>
        <taxon>Campylobacterota</taxon>
        <taxon>Epsilonproteobacteria</taxon>
        <taxon>Campylobacterales</taxon>
        <taxon>Sulfurovaceae</taxon>
        <taxon>Nitratifractor</taxon>
    </lineage>
</organism>
<keyword evidence="4 7" id="KW-0133">Cell shape</keyword>
<sequence length="423" mass="49113">MNYRWIRGLLAGGMLLWLAGCTGGPHFGDAQGWSSDQKREFLHILGTDRYASLCGLEPIYQKYLQTRDSRLLSRLLVGYTKNLANSCIDLPSFEAAQREREARKIHTKFTPYLQSVSASSLMAQLRDGRRVEDILKPYIPPTPQFDRLLSVWHGGGLSEAQRRKVRLSLERSKLMDPDPTHWQTYFLVNIPEFRVRFFENGRLAFVSDVVVGKKSWQTPIFSAAMKYVVLNPTWNVPDNIARAEEIPHLLRDPNYFKHKRMIVLRSYDLDTTPVNPRSVPWRKYLRPEWKKKDLPYKLIQLPAKGNALGRVKFLFPNGNSVYMHDTPAKSLFKRKIRAYSHGCIRLARPIEMLRYLAQHGYLSKDWTQVEEELKSWKRHNVSLKEPIPVHVGYFTAYVSQGGGVQFFPDIYGYDQIMHLKKAQ</sequence>
<dbReference type="GO" id="GO:0009252">
    <property type="term" value="P:peptidoglycan biosynthetic process"/>
    <property type="evidence" value="ECO:0007669"/>
    <property type="project" value="UniProtKB-UniPathway"/>
</dbReference>
<evidence type="ECO:0000313" key="10">
    <source>
        <dbReference type="Proteomes" id="UP000008633"/>
    </source>
</evidence>
<dbReference type="InterPro" id="IPR005490">
    <property type="entry name" value="LD_TPept_cat_dom"/>
</dbReference>
<evidence type="ECO:0000259" key="8">
    <source>
        <dbReference type="PROSITE" id="PS52029"/>
    </source>
</evidence>
<proteinExistence type="inferred from homology"/>
<name>E6WZR4_NITSE</name>
<dbReference type="PANTHER" id="PTHR41533">
    <property type="entry name" value="L,D-TRANSPEPTIDASE HI_1667-RELATED"/>
    <property type="match status" value="1"/>
</dbReference>
<dbReference type="Gene3D" id="2.40.440.10">
    <property type="entry name" value="L,D-transpeptidase catalytic domain-like"/>
    <property type="match status" value="1"/>
</dbReference>
<dbReference type="eggNOG" id="COG2989">
    <property type="taxonomic scope" value="Bacteria"/>
</dbReference>
<reference evidence="10" key="2">
    <citation type="submission" date="2011-01" db="EMBL/GenBank/DDBJ databases">
        <title>The complete genome of Nitratifractor salsuginis DSM 16511.</title>
        <authorList>
            <consortium name="US DOE Joint Genome Institute (JGI-PGF)"/>
            <person name="Lucas S."/>
            <person name="Copeland A."/>
            <person name="Lapidus A."/>
            <person name="Bruce D."/>
            <person name="Goodwin L."/>
            <person name="Pitluck S."/>
            <person name="Kyrpides N."/>
            <person name="Mavromatis K."/>
            <person name="Ivanova N."/>
            <person name="Mikhailova N."/>
            <person name="Zeytun A."/>
            <person name="Detter J.C."/>
            <person name="Tapia R."/>
            <person name="Han C."/>
            <person name="Land M."/>
            <person name="Hauser L."/>
            <person name="Markowitz V."/>
            <person name="Cheng J.-F."/>
            <person name="Hugenholtz P."/>
            <person name="Woyke T."/>
            <person name="Wu D."/>
            <person name="Tindall B."/>
            <person name="Schuetze A."/>
            <person name="Brambilla E."/>
            <person name="Klenk H.-P."/>
            <person name="Eisen J.A."/>
        </authorList>
    </citation>
    <scope>NUCLEOTIDE SEQUENCE [LARGE SCALE GENOMIC DNA]</scope>
    <source>
        <strain evidence="10">DSM 16511 / JCM 12458 / E9I37-1</strain>
    </source>
</reference>
<keyword evidence="3" id="KW-0808">Transferase</keyword>
<evidence type="ECO:0000256" key="6">
    <source>
        <dbReference type="ARBA" id="ARBA00023316"/>
    </source>
</evidence>
<keyword evidence="5 7" id="KW-0573">Peptidoglycan synthesis</keyword>
<feature type="active site" description="Proton donor/acceptor" evidence="7">
    <location>
        <position position="324"/>
    </location>
</feature>
<dbReference type="Pfam" id="PF03734">
    <property type="entry name" value="YkuD"/>
    <property type="match status" value="1"/>
</dbReference>
<evidence type="ECO:0000256" key="7">
    <source>
        <dbReference type="PROSITE-ProRule" id="PRU01373"/>
    </source>
</evidence>
<dbReference type="GO" id="GO:0071555">
    <property type="term" value="P:cell wall organization"/>
    <property type="evidence" value="ECO:0007669"/>
    <property type="project" value="UniProtKB-UniRule"/>
</dbReference>
<reference evidence="9 10" key="1">
    <citation type="journal article" date="2011" name="Stand. Genomic Sci.">
        <title>Complete genome sequence of Nitratifractor salsuginis type strain (E9I37-1).</title>
        <authorList>
            <person name="Anderson I."/>
            <person name="Sikorski J."/>
            <person name="Zeytun A."/>
            <person name="Nolan M."/>
            <person name="Lapidus A."/>
            <person name="Lucas S."/>
            <person name="Hammon N."/>
            <person name="Deshpande S."/>
            <person name="Cheng J.F."/>
            <person name="Tapia R."/>
            <person name="Han C."/>
            <person name="Goodwin L."/>
            <person name="Pitluck S."/>
            <person name="Liolios K."/>
            <person name="Pagani I."/>
            <person name="Ivanova N."/>
            <person name="Huntemann M."/>
            <person name="Mavromatis K."/>
            <person name="Ovchinikova G."/>
            <person name="Pati A."/>
            <person name="Chen A."/>
            <person name="Palaniappan K."/>
            <person name="Land M."/>
            <person name="Hauser L."/>
            <person name="Brambilla E.M."/>
            <person name="Ngatchou-Djao O.D."/>
            <person name="Rohde M."/>
            <person name="Tindall B.J."/>
            <person name="Goker M."/>
            <person name="Detter J.C."/>
            <person name="Woyke T."/>
            <person name="Bristow J."/>
            <person name="Eisen J.A."/>
            <person name="Markowitz V."/>
            <person name="Hugenholtz P."/>
            <person name="Klenk H.P."/>
            <person name="Kyrpides N.C."/>
        </authorList>
    </citation>
    <scope>NUCLEOTIDE SEQUENCE [LARGE SCALE GENOMIC DNA]</scope>
    <source>
        <strain evidence="10">DSM 16511 / JCM 12458 / E9I37-1</strain>
    </source>
</reference>
<dbReference type="InterPro" id="IPR052905">
    <property type="entry name" value="LD-transpeptidase_YkuD-like"/>
</dbReference>
<dbReference type="UniPathway" id="UPA00219"/>
<dbReference type="RefSeq" id="WP_013554394.1">
    <property type="nucleotide sequence ID" value="NC_014935.1"/>
</dbReference>
<feature type="active site" description="Nucleophile" evidence="7">
    <location>
        <position position="343"/>
    </location>
</feature>
<dbReference type="STRING" id="749222.Nitsa_1456"/>
<keyword evidence="10" id="KW-1185">Reference proteome</keyword>
<protein>
    <submittedName>
        <fullName evidence="9">ErfK/YbiS/YcfS/YnhG family protein</fullName>
    </submittedName>
</protein>
<dbReference type="HOGENOM" id="CLU_679578_0_0_7"/>
<feature type="domain" description="L,D-TPase catalytic" evidence="8">
    <location>
        <begin position="184"/>
        <end position="372"/>
    </location>
</feature>
<evidence type="ECO:0000256" key="4">
    <source>
        <dbReference type="ARBA" id="ARBA00022960"/>
    </source>
</evidence>
<evidence type="ECO:0000256" key="2">
    <source>
        <dbReference type="ARBA" id="ARBA00005992"/>
    </source>
</evidence>
<dbReference type="GO" id="GO:0004180">
    <property type="term" value="F:carboxypeptidase activity"/>
    <property type="evidence" value="ECO:0007669"/>
    <property type="project" value="UniProtKB-ARBA"/>
</dbReference>
<dbReference type="GO" id="GO:0016740">
    <property type="term" value="F:transferase activity"/>
    <property type="evidence" value="ECO:0007669"/>
    <property type="project" value="UniProtKB-KW"/>
</dbReference>
<dbReference type="CDD" id="cd16913">
    <property type="entry name" value="YkuD_like"/>
    <property type="match status" value="1"/>
</dbReference>
<dbReference type="GO" id="GO:0008360">
    <property type="term" value="P:regulation of cell shape"/>
    <property type="evidence" value="ECO:0007669"/>
    <property type="project" value="UniProtKB-UniRule"/>
</dbReference>
<comment type="similarity">
    <text evidence="2">Belongs to the YkuD family.</text>
</comment>